<feature type="transmembrane region" description="Helical" evidence="7">
    <location>
        <begin position="259"/>
        <end position="279"/>
    </location>
</feature>
<dbReference type="InterPro" id="IPR035906">
    <property type="entry name" value="MetI-like_sf"/>
</dbReference>
<evidence type="ECO:0000256" key="5">
    <source>
        <dbReference type="ARBA" id="ARBA00022989"/>
    </source>
</evidence>
<keyword evidence="4 7" id="KW-0812">Transmembrane</keyword>
<name>A0A329LTL2_9BACL</name>
<dbReference type="CDD" id="cd06261">
    <property type="entry name" value="TM_PBP2"/>
    <property type="match status" value="1"/>
</dbReference>
<feature type="transmembrane region" description="Helical" evidence="7">
    <location>
        <begin position="112"/>
        <end position="131"/>
    </location>
</feature>
<proteinExistence type="inferred from homology"/>
<dbReference type="GO" id="GO:0005886">
    <property type="term" value="C:plasma membrane"/>
    <property type="evidence" value="ECO:0007669"/>
    <property type="project" value="UniProtKB-SubCell"/>
</dbReference>
<organism evidence="9 10">
    <name type="scientific">Paenibacillus contaminans</name>
    <dbReference type="NCBI Taxonomy" id="450362"/>
    <lineage>
        <taxon>Bacteria</taxon>
        <taxon>Bacillati</taxon>
        <taxon>Bacillota</taxon>
        <taxon>Bacilli</taxon>
        <taxon>Bacillales</taxon>
        <taxon>Paenibacillaceae</taxon>
        <taxon>Paenibacillus</taxon>
    </lineage>
</organism>
<dbReference type="RefSeq" id="WP_113036008.1">
    <property type="nucleotide sequence ID" value="NZ_QMFB01000039.1"/>
</dbReference>
<evidence type="ECO:0000313" key="9">
    <source>
        <dbReference type="EMBL" id="RAV11109.1"/>
    </source>
</evidence>
<evidence type="ECO:0000256" key="2">
    <source>
        <dbReference type="ARBA" id="ARBA00022448"/>
    </source>
</evidence>
<dbReference type="Gene3D" id="1.10.3720.10">
    <property type="entry name" value="MetI-like"/>
    <property type="match status" value="1"/>
</dbReference>
<accession>A0A329LTL2</accession>
<dbReference type="PROSITE" id="PS50928">
    <property type="entry name" value="ABC_TM1"/>
    <property type="match status" value="1"/>
</dbReference>
<dbReference type="EMBL" id="QMFB01000039">
    <property type="protein sequence ID" value="RAV11109.1"/>
    <property type="molecule type" value="Genomic_DNA"/>
</dbReference>
<feature type="transmembrane region" description="Helical" evidence="7">
    <location>
        <begin position="143"/>
        <end position="164"/>
    </location>
</feature>
<gene>
    <name evidence="9" type="ORF">DQG23_36680</name>
</gene>
<keyword evidence="10" id="KW-1185">Reference proteome</keyword>
<evidence type="ECO:0000259" key="8">
    <source>
        <dbReference type="PROSITE" id="PS50928"/>
    </source>
</evidence>
<evidence type="ECO:0000256" key="3">
    <source>
        <dbReference type="ARBA" id="ARBA00022475"/>
    </source>
</evidence>
<comment type="caution">
    <text evidence="9">The sequence shown here is derived from an EMBL/GenBank/DDBJ whole genome shotgun (WGS) entry which is preliminary data.</text>
</comment>
<dbReference type="OrthoDB" id="9810086at2"/>
<keyword evidence="5 7" id="KW-1133">Transmembrane helix</keyword>
<dbReference type="PANTHER" id="PTHR43744">
    <property type="entry name" value="ABC TRANSPORTER PERMEASE PROTEIN MG189-RELATED-RELATED"/>
    <property type="match status" value="1"/>
</dbReference>
<feature type="transmembrane region" description="Helical" evidence="7">
    <location>
        <begin position="12"/>
        <end position="32"/>
    </location>
</feature>
<dbReference type="PANTHER" id="PTHR43744:SF9">
    <property type="entry name" value="POLYGALACTURONAN_RHAMNOGALACTURONAN TRANSPORT SYSTEM PERMEASE PROTEIN YTCP"/>
    <property type="match status" value="1"/>
</dbReference>
<comment type="subcellular location">
    <subcellularLocation>
        <location evidence="1 7">Cell membrane</location>
        <topology evidence="1 7">Multi-pass membrane protein</topology>
    </subcellularLocation>
</comment>
<evidence type="ECO:0000256" key="6">
    <source>
        <dbReference type="ARBA" id="ARBA00023136"/>
    </source>
</evidence>
<keyword evidence="2 7" id="KW-0813">Transport</keyword>
<dbReference type="InterPro" id="IPR000515">
    <property type="entry name" value="MetI-like"/>
</dbReference>
<dbReference type="GO" id="GO:0055085">
    <property type="term" value="P:transmembrane transport"/>
    <property type="evidence" value="ECO:0007669"/>
    <property type="project" value="InterPro"/>
</dbReference>
<feature type="domain" description="ABC transmembrane type-1" evidence="8">
    <location>
        <begin position="71"/>
        <end position="279"/>
    </location>
</feature>
<protein>
    <submittedName>
        <fullName evidence="9">Carbohydrate ABC transporter permease</fullName>
    </submittedName>
</protein>
<dbReference type="AlphaFoldDB" id="A0A329LTL2"/>
<keyword evidence="3" id="KW-1003">Cell membrane</keyword>
<evidence type="ECO:0000256" key="4">
    <source>
        <dbReference type="ARBA" id="ARBA00022692"/>
    </source>
</evidence>
<sequence length="294" mass="32790">MVERSSFSRKLFIVSNYIGLSLLALLCLLPLINTLALSLSSRTAAEAGLVTLWPIGFNTASYQYALQKPEFIRSLLVSVERVALGLIINMALIILTAYPLSKEVKALRLRTVYVWVFFVTVLFGGGLIPSYMIIQKTGLMDTIWALIIPGAVPVFSVILLLNFFRGLPKELEESAFMDGAGHITIMWRIYVPLSLPALATLSLFCIVGHWNSWFDGIIYMHSAAKYPLQSYLQTIVIDEQLLNLTGSEAETFRKISGRAFRNAQIFLGALPVLLVYPFLQKYFVKGIVLGSVKE</sequence>
<evidence type="ECO:0000313" key="10">
    <source>
        <dbReference type="Proteomes" id="UP000250369"/>
    </source>
</evidence>
<dbReference type="Proteomes" id="UP000250369">
    <property type="component" value="Unassembled WGS sequence"/>
</dbReference>
<comment type="similarity">
    <text evidence="7">Belongs to the binding-protein-dependent transport system permease family.</text>
</comment>
<dbReference type="Pfam" id="PF00528">
    <property type="entry name" value="BPD_transp_1"/>
    <property type="match status" value="1"/>
</dbReference>
<evidence type="ECO:0000256" key="1">
    <source>
        <dbReference type="ARBA" id="ARBA00004651"/>
    </source>
</evidence>
<reference evidence="9 10" key="1">
    <citation type="journal article" date="2009" name="Int. J. Syst. Evol. Microbiol.">
        <title>Paenibacillus contaminans sp. nov., isolated from a contaminated laboratory plate.</title>
        <authorList>
            <person name="Chou J.H."/>
            <person name="Lee J.H."/>
            <person name="Lin M.C."/>
            <person name="Chang P.S."/>
            <person name="Arun A.B."/>
            <person name="Young C.C."/>
            <person name="Chen W.M."/>
        </authorList>
    </citation>
    <scope>NUCLEOTIDE SEQUENCE [LARGE SCALE GENOMIC DNA]</scope>
    <source>
        <strain evidence="9 10">CKOBP-6</strain>
    </source>
</reference>
<keyword evidence="6 7" id="KW-0472">Membrane</keyword>
<evidence type="ECO:0000256" key="7">
    <source>
        <dbReference type="RuleBase" id="RU363032"/>
    </source>
</evidence>
<feature type="transmembrane region" description="Helical" evidence="7">
    <location>
        <begin position="185"/>
        <end position="210"/>
    </location>
</feature>
<dbReference type="SUPFAM" id="SSF161098">
    <property type="entry name" value="MetI-like"/>
    <property type="match status" value="1"/>
</dbReference>
<feature type="transmembrane region" description="Helical" evidence="7">
    <location>
        <begin position="82"/>
        <end position="100"/>
    </location>
</feature>